<sequence>MKKWIVLFFIIIYTISFSKVYRADFIKINKTEDLIIGKTTRIDFEMDIIIPREDFEEKDFFYFSNGMGNQFLKIINIDFKSFQYKKVGNKIYFKDNLKEKIVKELDLKFSGTMVFDWKDSSDKTFKTLESLEIGYITDRTNPILLDFDLMTLNPINDVQVKVIEDMNLGVVFAGERLSTKNSQNNGHPAKIEIKGKNKKRVVIKIPKIAKITNEKKDSLDVSLSFRENNSQVLIKEFNKDKGNESNNGMVSLKDILIDGESETSTKNKGTYEGNFIVRVEYEQ</sequence>
<evidence type="ECO:0000313" key="2">
    <source>
        <dbReference type="Proteomes" id="UP000284676"/>
    </source>
</evidence>
<protein>
    <recommendedName>
        <fullName evidence="3">DUF4402 domain-containing protein</fullName>
    </recommendedName>
</protein>
<evidence type="ECO:0000313" key="1">
    <source>
        <dbReference type="EMBL" id="RHF70819.1"/>
    </source>
</evidence>
<proteinExistence type="predicted"/>
<dbReference type="Proteomes" id="UP000284676">
    <property type="component" value="Unassembled WGS sequence"/>
</dbReference>
<reference evidence="1 2" key="1">
    <citation type="submission" date="2018-08" db="EMBL/GenBank/DDBJ databases">
        <title>A genome reference for cultivated species of the human gut microbiota.</title>
        <authorList>
            <person name="Zou Y."/>
            <person name="Xue W."/>
            <person name="Luo G."/>
        </authorList>
    </citation>
    <scope>NUCLEOTIDE SEQUENCE [LARGE SCALE GENOMIC DNA]</scope>
    <source>
        <strain evidence="1 2">AM25-1</strain>
    </source>
</reference>
<dbReference type="EMBL" id="QRHL01000021">
    <property type="protein sequence ID" value="RHF70819.1"/>
    <property type="molecule type" value="Genomic_DNA"/>
</dbReference>
<dbReference type="RefSeq" id="WP_005883164.1">
    <property type="nucleotide sequence ID" value="NZ_CABMMQ010000003.1"/>
</dbReference>
<evidence type="ECO:0008006" key="3">
    <source>
        <dbReference type="Google" id="ProtNLM"/>
    </source>
</evidence>
<accession>A0A414PQK7</accession>
<dbReference type="GeneID" id="62762004"/>
<name>A0A414PQK7_FUSMR</name>
<comment type="caution">
    <text evidence="1">The sequence shown here is derived from an EMBL/GenBank/DDBJ whole genome shotgun (WGS) entry which is preliminary data.</text>
</comment>
<organism evidence="1 2">
    <name type="scientific">Fusobacterium mortiferum</name>
    <dbReference type="NCBI Taxonomy" id="850"/>
    <lineage>
        <taxon>Bacteria</taxon>
        <taxon>Fusobacteriati</taxon>
        <taxon>Fusobacteriota</taxon>
        <taxon>Fusobacteriia</taxon>
        <taxon>Fusobacteriales</taxon>
        <taxon>Fusobacteriaceae</taxon>
        <taxon>Fusobacterium</taxon>
    </lineage>
</organism>
<gene>
    <name evidence="1" type="ORF">DW663_09795</name>
</gene>
<dbReference type="AlphaFoldDB" id="A0A414PQK7"/>